<dbReference type="Proteomes" id="UP000001026">
    <property type="component" value="Chromosome"/>
</dbReference>
<proteinExistence type="predicted"/>
<sequence>MKLIIFLTRILKIINLGKFMSGDYETLEKNQPKISYFKKRSEDTTLWLNEMINKIEDMKNKVSDAA</sequence>
<accession>A8WID3</accession>
<organism evidence="1 2">
    <name type="scientific">Prochlorococcus marinus subsp. pastoris (strain CCMP1986 / NIES-2087 / MED4)</name>
    <dbReference type="NCBI Taxonomy" id="59919"/>
    <lineage>
        <taxon>Bacteria</taxon>
        <taxon>Bacillati</taxon>
        <taxon>Cyanobacteriota</taxon>
        <taxon>Cyanophyceae</taxon>
        <taxon>Synechococcales</taxon>
        <taxon>Prochlorococcaceae</taxon>
        <taxon>Prochlorococcus</taxon>
    </lineage>
</organism>
<dbReference type="HOGENOM" id="CLU_205955_0_0_3"/>
<dbReference type="KEGG" id="pmm:PMM1914"/>
<evidence type="ECO:0000313" key="1">
    <source>
        <dbReference type="EMBL" id="CAP16418.1"/>
    </source>
</evidence>
<evidence type="ECO:0000313" key="2">
    <source>
        <dbReference type="Proteomes" id="UP000001026"/>
    </source>
</evidence>
<reference evidence="1 2" key="1">
    <citation type="journal article" date="2003" name="Nature">
        <title>Genome divergence in two Prochlorococcus ecotypes reflects oceanic niche differentiation.</title>
        <authorList>
            <person name="Rocap G."/>
            <person name="Larimer F.W."/>
            <person name="Lamerdin J.E."/>
            <person name="Malfatti S."/>
            <person name="Chain P."/>
            <person name="Ahlgren N.A."/>
            <person name="Arellano A."/>
            <person name="Coleman M."/>
            <person name="Hauser L."/>
            <person name="Hess W.R."/>
            <person name="Johnson Z.I."/>
            <person name="Land M.L."/>
            <person name="Lindell D."/>
            <person name="Post A.F."/>
            <person name="Regala W."/>
            <person name="Shah M."/>
            <person name="Shaw S.L."/>
            <person name="Steglich C."/>
            <person name="Sullivan M.B."/>
            <person name="Ting C.S."/>
            <person name="Tolonen A."/>
            <person name="Webb E.A."/>
            <person name="Zinser E.R."/>
            <person name="Chisholm S.W."/>
        </authorList>
    </citation>
    <scope>NUCLEOTIDE SEQUENCE [LARGE SCALE GENOMIC DNA]</scope>
    <source>
        <strain evidence="2">CCMP1986 / NIES-2087 / MED4</strain>
    </source>
</reference>
<dbReference type="AlphaFoldDB" id="A8WID3"/>
<gene>
    <name evidence="1" type="ordered locus">PMM1914</name>
</gene>
<dbReference type="EMBL" id="BX548174">
    <property type="protein sequence ID" value="CAP16418.1"/>
    <property type="molecule type" value="Genomic_DNA"/>
</dbReference>
<name>A8WID3_PROMP</name>
<protein>
    <submittedName>
        <fullName evidence="1">Uncharacterized protein</fullName>
    </submittedName>
</protein>